<evidence type="ECO:0000259" key="2">
    <source>
        <dbReference type="PROSITE" id="PS51384"/>
    </source>
</evidence>
<dbReference type="STRING" id="1560201.NG42_17500"/>
<protein>
    <submittedName>
        <fullName evidence="3">FMN reductase</fullName>
    </submittedName>
</protein>
<dbReference type="FunFam" id="2.40.30.10:FF:000055">
    <property type="entry name" value="Siderophore-interacting family protein"/>
    <property type="match status" value="1"/>
</dbReference>
<evidence type="ECO:0000313" key="3">
    <source>
        <dbReference type="EMBL" id="KOC88198.1"/>
    </source>
</evidence>
<dbReference type="InterPro" id="IPR039374">
    <property type="entry name" value="SIP_fam"/>
</dbReference>
<sequence length="254" mass="28830">MSAPKFPERVRNELRFRNLTVLRSVRIAGCFQRLVFGGDDLTGFASLGFDDHIKLFFPQPGSTFAAPTITDDGIIWENDIRPASRDYTPMFDAARNELTLDFYLHQSGVASDWANQARPGDRLTVGGPRGSLVIPEDYHWQLYVCDETGMPALLRRLEALSQSAPPVEVTALISVQDAASKDYFAHLSGFNLEWFIGDRQQAVAQRLAQLTLPEHDYYLWLTGEGKTVKDYSRIFEQQQVDDRLLRAVAYWHSK</sequence>
<dbReference type="AlphaFoldDB" id="A0A0L7SYJ7"/>
<evidence type="ECO:0000313" key="6">
    <source>
        <dbReference type="Proteomes" id="UP000037088"/>
    </source>
</evidence>
<dbReference type="EMBL" id="JRXF01000007">
    <property type="protein sequence ID" value="KOC94285.1"/>
    <property type="molecule type" value="Genomic_DNA"/>
</dbReference>
<evidence type="ECO:0000313" key="5">
    <source>
        <dbReference type="Proteomes" id="UP000036851"/>
    </source>
</evidence>
<comment type="caution">
    <text evidence="3">The sequence shown here is derived from an EMBL/GenBank/DDBJ whole genome shotgun (WGS) entry which is preliminary data.</text>
</comment>
<dbReference type="InterPro" id="IPR007037">
    <property type="entry name" value="SIP_rossman_dom"/>
</dbReference>
<keyword evidence="6" id="KW-1185">Reference proteome</keyword>
<dbReference type="SUPFAM" id="SSF63380">
    <property type="entry name" value="Riboflavin synthase domain-like"/>
    <property type="match status" value="1"/>
</dbReference>
<dbReference type="Gene3D" id="2.40.30.10">
    <property type="entry name" value="Translation factors"/>
    <property type="match status" value="1"/>
</dbReference>
<dbReference type="Pfam" id="PF04954">
    <property type="entry name" value="SIP"/>
    <property type="match status" value="1"/>
</dbReference>
<dbReference type="GO" id="GO:0016491">
    <property type="term" value="F:oxidoreductase activity"/>
    <property type="evidence" value="ECO:0007669"/>
    <property type="project" value="InterPro"/>
</dbReference>
<dbReference type="InterPro" id="IPR039261">
    <property type="entry name" value="FNR_nucleotide-bd"/>
</dbReference>
<evidence type="ECO:0000313" key="4">
    <source>
        <dbReference type="EMBL" id="KOC94285.1"/>
    </source>
</evidence>
<dbReference type="Proteomes" id="UP000036851">
    <property type="component" value="Unassembled WGS sequence"/>
</dbReference>
<organism evidence="3 6">
    <name type="scientific">Winslowiella iniecta</name>
    <dbReference type="NCBI Taxonomy" id="1560201"/>
    <lineage>
        <taxon>Bacteria</taxon>
        <taxon>Pseudomonadati</taxon>
        <taxon>Pseudomonadota</taxon>
        <taxon>Gammaproteobacteria</taxon>
        <taxon>Enterobacterales</taxon>
        <taxon>Erwiniaceae</taxon>
        <taxon>Winslowiella</taxon>
    </lineage>
</organism>
<proteinExistence type="inferred from homology"/>
<dbReference type="Gene3D" id="3.40.50.80">
    <property type="entry name" value="Nucleotide-binding domain of ferredoxin-NADP reductase (FNR) module"/>
    <property type="match status" value="1"/>
</dbReference>
<feature type="domain" description="FAD-binding FR-type" evidence="2">
    <location>
        <begin position="14"/>
        <end position="135"/>
    </location>
</feature>
<dbReference type="PATRIC" id="fig|1560201.3.peg.3705"/>
<dbReference type="InterPro" id="IPR017927">
    <property type="entry name" value="FAD-bd_FR_type"/>
</dbReference>
<dbReference type="PROSITE" id="PS51384">
    <property type="entry name" value="FAD_FR"/>
    <property type="match status" value="1"/>
</dbReference>
<dbReference type="EMBL" id="JRXE01000027">
    <property type="protein sequence ID" value="KOC88198.1"/>
    <property type="molecule type" value="Genomic_DNA"/>
</dbReference>
<name>A0A0L7SYJ7_9GAMM</name>
<dbReference type="CDD" id="cd06193">
    <property type="entry name" value="siderophore_interacting"/>
    <property type="match status" value="1"/>
</dbReference>
<reference evidence="5 6" key="1">
    <citation type="journal article" date="2015" name="Int. J. Syst. Evol. Microbiol.">
        <title>Erwinia iniecta sp. nov., isolated from Russian wheat aphids (Diuraphis noxia).</title>
        <authorList>
            <person name="Campillo T."/>
            <person name="Luna E."/>
            <person name="Portier P."/>
            <person name="Fischer-Le Saux M."/>
            <person name="Lapitan N."/>
            <person name="Tisserat N.A."/>
            <person name="Leach J.E."/>
        </authorList>
    </citation>
    <scope>NUCLEOTIDE SEQUENCE [LARGE SCALE GENOMIC DNA]</scope>
    <source>
        <strain evidence="3 6">B120</strain>
        <strain evidence="4 5">B149</strain>
    </source>
</reference>
<accession>A0A0L7SYJ7</accession>
<dbReference type="InterPro" id="IPR013113">
    <property type="entry name" value="SIP_FAD-bd"/>
</dbReference>
<dbReference type="PANTHER" id="PTHR30157">
    <property type="entry name" value="FERRIC REDUCTASE, NADPH-DEPENDENT"/>
    <property type="match status" value="1"/>
</dbReference>
<evidence type="ECO:0000256" key="1">
    <source>
        <dbReference type="ARBA" id="ARBA00035644"/>
    </source>
</evidence>
<dbReference type="InterPro" id="IPR017938">
    <property type="entry name" value="Riboflavin_synthase-like_b-brl"/>
</dbReference>
<gene>
    <name evidence="3" type="ORF">NG42_17500</name>
    <name evidence="4" type="ORF">NG43_05910</name>
</gene>
<dbReference type="PANTHER" id="PTHR30157:SF0">
    <property type="entry name" value="NADPH-DEPENDENT FERRIC-CHELATE REDUCTASE"/>
    <property type="match status" value="1"/>
</dbReference>
<comment type="similarity">
    <text evidence="1">Belongs to the SIP oxidoreductase family.</text>
</comment>
<dbReference type="Proteomes" id="UP000037088">
    <property type="component" value="Unassembled WGS sequence"/>
</dbReference>
<dbReference type="Pfam" id="PF08021">
    <property type="entry name" value="FAD_binding_9"/>
    <property type="match status" value="1"/>
</dbReference>